<protein>
    <submittedName>
        <fullName evidence="2">Uncharacterized protein</fullName>
    </submittedName>
</protein>
<gene>
    <name evidence="2" type="ORF">DFP72DRAFT_886882</name>
</gene>
<comment type="caution">
    <text evidence="2">The sequence shown here is derived from an EMBL/GenBank/DDBJ whole genome shotgun (WGS) entry which is preliminary data.</text>
</comment>
<name>A0A8H6MBB7_9AGAR</name>
<reference evidence="2 3" key="1">
    <citation type="submission" date="2020-07" db="EMBL/GenBank/DDBJ databases">
        <title>Comparative genomics of pyrophilous fungi reveals a link between fire events and developmental genes.</title>
        <authorList>
            <consortium name="DOE Joint Genome Institute"/>
            <person name="Steindorff A.S."/>
            <person name="Carver A."/>
            <person name="Calhoun S."/>
            <person name="Stillman K."/>
            <person name="Liu H."/>
            <person name="Lipzen A."/>
            <person name="Pangilinan J."/>
            <person name="Labutti K."/>
            <person name="Bruns T.D."/>
            <person name="Grigoriev I.V."/>
        </authorList>
    </citation>
    <scope>NUCLEOTIDE SEQUENCE [LARGE SCALE GENOMIC DNA]</scope>
    <source>
        <strain evidence="2 3">CBS 144469</strain>
    </source>
</reference>
<keyword evidence="1" id="KW-0732">Signal</keyword>
<accession>A0A8H6MBB7</accession>
<feature type="chain" id="PRO_5034181703" evidence="1">
    <location>
        <begin position="28"/>
        <end position="122"/>
    </location>
</feature>
<evidence type="ECO:0000313" key="3">
    <source>
        <dbReference type="Proteomes" id="UP000521943"/>
    </source>
</evidence>
<dbReference type="Proteomes" id="UP000521943">
    <property type="component" value="Unassembled WGS sequence"/>
</dbReference>
<dbReference type="EMBL" id="JACGCI010000017">
    <property type="protein sequence ID" value="KAF6758886.1"/>
    <property type="molecule type" value="Genomic_DNA"/>
</dbReference>
<evidence type="ECO:0000313" key="2">
    <source>
        <dbReference type="EMBL" id="KAF6758886.1"/>
    </source>
</evidence>
<sequence length="122" mass="13362">MKSFTHQLCTMLSALLLTLLLAHHTLAIPPSRTSWFKCVPNERNGFLDKLTIKKESLLRRAREVAFQLAGAKNIPGYQEWAGQSEGSGDAPPAYSVVDPLKIKFIKGAGSGRKAAKQGAKKR</sequence>
<proteinExistence type="predicted"/>
<organism evidence="2 3">
    <name type="scientific">Ephemerocybe angulata</name>
    <dbReference type="NCBI Taxonomy" id="980116"/>
    <lineage>
        <taxon>Eukaryota</taxon>
        <taxon>Fungi</taxon>
        <taxon>Dikarya</taxon>
        <taxon>Basidiomycota</taxon>
        <taxon>Agaricomycotina</taxon>
        <taxon>Agaricomycetes</taxon>
        <taxon>Agaricomycetidae</taxon>
        <taxon>Agaricales</taxon>
        <taxon>Agaricineae</taxon>
        <taxon>Psathyrellaceae</taxon>
        <taxon>Ephemerocybe</taxon>
    </lineage>
</organism>
<evidence type="ECO:0000256" key="1">
    <source>
        <dbReference type="SAM" id="SignalP"/>
    </source>
</evidence>
<feature type="signal peptide" evidence="1">
    <location>
        <begin position="1"/>
        <end position="27"/>
    </location>
</feature>
<keyword evidence="3" id="KW-1185">Reference proteome</keyword>
<dbReference type="AlphaFoldDB" id="A0A8H6MBB7"/>